<dbReference type="InterPro" id="IPR001736">
    <property type="entry name" value="PLipase_D/transphosphatidylase"/>
</dbReference>
<dbReference type="Pfam" id="PF13091">
    <property type="entry name" value="PLDc_2"/>
    <property type="match status" value="1"/>
</dbReference>
<proteinExistence type="inferred from homology"/>
<keyword evidence="10" id="KW-0067">ATP-binding</keyword>
<comment type="similarity">
    <text evidence="2 10">Belongs to the CDP-alcohol phosphatidyltransferase class-II family.</text>
</comment>
<sequence length="534" mass="61450">MSLRSASALGRHVICRSCESYSTLEKAIYPAVRRNVIRGNSGASLQKRWNSSTSPKPLGERIAEKYNLPIFRVNSDRLQLIEQPSKFYEKLLDIIRNSKKRIFLASLYIGKTEHELISALSSSLKERKELKVTILVDRLRSTREGDYRDGEKSTESCASLLAGLQSQFPNQVEIRAFRAPDLPAWLETLVGKRFVEGWGLQHMKIYGGDDSVMISGANLSNDYFTNRRDRYLFMDDKTVSDYLYELLMTASRYSYSLRATGTPSQHASYQLDWDEGARLDMKIDEQPTGPTGWKRRMGSQVERMTYEWKQRTEAARPTDSDSMDIVPLIQMGPMKVQQETTCVPEVLSYANERPNSQLYFTTGYFSINPQYAEWILKGQFQSEMITASPKANGFYGSKGVSRHLPAAYTWLTNRFWDKLVAKNRQDQVKINEWNKQGWTYHAKGIWFSPKVDSKPTLTLLGSSNFGIRSAKLDLECTFLIDAHRSSKLQTRLQEEIDELKRDAKDQVGQEMFERPERKVHWGVKVAARIIRRML</sequence>
<dbReference type="InterPro" id="IPR025202">
    <property type="entry name" value="PLD-like_dom"/>
</dbReference>
<dbReference type="STRING" id="1280837.A0A316V7I2"/>
<feature type="coiled-coil region" evidence="11">
    <location>
        <begin position="482"/>
        <end position="509"/>
    </location>
</feature>
<evidence type="ECO:0000256" key="9">
    <source>
        <dbReference type="ARBA" id="ARBA00048586"/>
    </source>
</evidence>
<dbReference type="GO" id="GO:0032049">
    <property type="term" value="P:cardiolipin biosynthetic process"/>
    <property type="evidence" value="ECO:0007669"/>
    <property type="project" value="InterPro"/>
</dbReference>
<evidence type="ECO:0000256" key="1">
    <source>
        <dbReference type="ARBA" id="ARBA00005042"/>
    </source>
</evidence>
<protein>
    <recommendedName>
        <fullName evidence="10">CDP-diacylglycerol--glycerol-3-phosphate 3-phosphatidyltransferase</fullName>
        <ecNumber evidence="10">2.7.8.5</ecNumber>
    </recommendedName>
</protein>
<evidence type="ECO:0000256" key="2">
    <source>
        <dbReference type="ARBA" id="ARBA00010682"/>
    </source>
</evidence>
<keyword evidence="5" id="KW-0677">Repeat</keyword>
<keyword evidence="10" id="KW-0547">Nucleotide-binding</keyword>
<evidence type="ECO:0000259" key="12">
    <source>
        <dbReference type="SMART" id="SM00155"/>
    </source>
</evidence>
<dbReference type="GO" id="GO:0005739">
    <property type="term" value="C:mitochondrion"/>
    <property type="evidence" value="ECO:0007669"/>
    <property type="project" value="UniProtKB-SubCell"/>
</dbReference>
<keyword evidence="4 10" id="KW-0808">Transferase</keyword>
<dbReference type="UniPathway" id="UPA00084">
    <property type="reaction ID" value="UER00503"/>
</dbReference>
<dbReference type="PANTHER" id="PTHR12586:SF1">
    <property type="entry name" value="CDP-DIACYLGLYCEROL--GLYCEROL-3-PHOSPHATE 3-PHOSPHATIDYLTRANSFERASE, MITOCHONDRIAL"/>
    <property type="match status" value="1"/>
</dbReference>
<keyword evidence="6 10" id="KW-0443">Lipid metabolism</keyword>
<dbReference type="EMBL" id="KZ819605">
    <property type="protein sequence ID" value="PWN32978.1"/>
    <property type="molecule type" value="Genomic_DNA"/>
</dbReference>
<evidence type="ECO:0000313" key="13">
    <source>
        <dbReference type="EMBL" id="PWN32978.1"/>
    </source>
</evidence>
<keyword evidence="8 10" id="KW-1208">Phospholipid metabolism</keyword>
<evidence type="ECO:0000256" key="8">
    <source>
        <dbReference type="ARBA" id="ARBA00023264"/>
    </source>
</evidence>
<dbReference type="GO" id="GO:0005524">
    <property type="term" value="F:ATP binding"/>
    <property type="evidence" value="ECO:0007669"/>
    <property type="project" value="UniProtKB-KW"/>
</dbReference>
<evidence type="ECO:0000256" key="3">
    <source>
        <dbReference type="ARBA" id="ARBA00022516"/>
    </source>
</evidence>
<evidence type="ECO:0000313" key="14">
    <source>
        <dbReference type="Proteomes" id="UP000245771"/>
    </source>
</evidence>
<dbReference type="Proteomes" id="UP000245771">
    <property type="component" value="Unassembled WGS sequence"/>
</dbReference>
<keyword evidence="3 10" id="KW-0444">Lipid biosynthesis</keyword>
<dbReference type="PANTHER" id="PTHR12586">
    <property type="entry name" value="CDP-DIACYLGLYCEROL--SERINE O-PHOSPHATIDYLTRANSFERASE"/>
    <property type="match status" value="1"/>
</dbReference>
<organism evidence="13 14">
    <name type="scientific">Meira miltonrushii</name>
    <dbReference type="NCBI Taxonomy" id="1280837"/>
    <lineage>
        <taxon>Eukaryota</taxon>
        <taxon>Fungi</taxon>
        <taxon>Dikarya</taxon>
        <taxon>Basidiomycota</taxon>
        <taxon>Ustilaginomycotina</taxon>
        <taxon>Exobasidiomycetes</taxon>
        <taxon>Exobasidiales</taxon>
        <taxon>Brachybasidiaceae</taxon>
        <taxon>Meira</taxon>
    </lineage>
</organism>
<comment type="function">
    <text evidence="10">Functions in the biosynthesis of the anionic phospholipids phosphatidylglycerol and cardiolipin.</text>
</comment>
<dbReference type="EC" id="2.7.8.5" evidence="10"/>
<dbReference type="InParanoid" id="A0A316V7I2"/>
<dbReference type="PIRSF" id="PIRSF000850">
    <property type="entry name" value="Phospholipase_D_PSS"/>
    <property type="match status" value="1"/>
</dbReference>
<keyword evidence="7 10" id="KW-0594">Phospholipid biosynthesis</keyword>
<dbReference type="OrthoDB" id="10250191at2759"/>
<keyword evidence="11" id="KW-0175">Coiled coil</keyword>
<evidence type="ECO:0000256" key="6">
    <source>
        <dbReference type="ARBA" id="ARBA00023098"/>
    </source>
</evidence>
<dbReference type="GeneID" id="37021234"/>
<dbReference type="SMART" id="SM00155">
    <property type="entry name" value="PLDc"/>
    <property type="match status" value="2"/>
</dbReference>
<comment type="catalytic activity">
    <reaction evidence="9 10">
        <text>a CDP-1,2-diacyl-sn-glycerol + sn-glycerol 3-phosphate = a 1,2-diacyl-sn-glycero-3-phospho-(1'-sn-glycero-3'-phosphate) + CMP + H(+)</text>
        <dbReference type="Rhea" id="RHEA:12593"/>
        <dbReference type="ChEBI" id="CHEBI:15378"/>
        <dbReference type="ChEBI" id="CHEBI:57597"/>
        <dbReference type="ChEBI" id="CHEBI:58332"/>
        <dbReference type="ChEBI" id="CHEBI:60110"/>
        <dbReference type="ChEBI" id="CHEBI:60377"/>
        <dbReference type="EC" id="2.7.8.5"/>
    </reaction>
</comment>
<gene>
    <name evidence="13" type="ORF">FA14DRAFT_162165</name>
</gene>
<keyword evidence="14" id="KW-1185">Reference proteome</keyword>
<dbReference type="CDD" id="cd09137">
    <property type="entry name" value="PLDc_PGS1_euk_2"/>
    <property type="match status" value="1"/>
</dbReference>
<comment type="subcellular location">
    <subcellularLocation>
        <location evidence="10">Mitochondrion</location>
    </subcellularLocation>
</comment>
<evidence type="ECO:0000256" key="11">
    <source>
        <dbReference type="SAM" id="Coils"/>
    </source>
</evidence>
<dbReference type="AlphaFoldDB" id="A0A316V7I2"/>
<dbReference type="SUPFAM" id="SSF56024">
    <property type="entry name" value="Phospholipase D/nuclease"/>
    <property type="match status" value="1"/>
</dbReference>
<comment type="pathway">
    <text evidence="1 10">Phospholipid metabolism; phosphatidylglycerol biosynthesis; phosphatidylglycerol from CDP-diacylglycerol: step 1/2.</text>
</comment>
<dbReference type="CDD" id="cd09135">
    <property type="entry name" value="PLDc_PGS1_euk_1"/>
    <property type="match status" value="1"/>
</dbReference>
<evidence type="ECO:0000256" key="5">
    <source>
        <dbReference type="ARBA" id="ARBA00022737"/>
    </source>
</evidence>
<dbReference type="Gene3D" id="3.30.870.10">
    <property type="entry name" value="Endonuclease Chain A"/>
    <property type="match status" value="2"/>
</dbReference>
<dbReference type="RefSeq" id="XP_025353280.1">
    <property type="nucleotide sequence ID" value="XM_025499453.1"/>
</dbReference>
<evidence type="ECO:0000256" key="10">
    <source>
        <dbReference type="RuleBase" id="RU365024"/>
    </source>
</evidence>
<name>A0A316V7I2_9BASI</name>
<keyword evidence="10" id="KW-0496">Mitochondrion</keyword>
<feature type="domain" description="PLD phosphodiesterase" evidence="12">
    <location>
        <begin position="197"/>
        <end position="223"/>
    </location>
</feature>
<dbReference type="FunCoup" id="A0A316V7I2">
    <property type="interactions" value="545"/>
</dbReference>
<evidence type="ECO:0000256" key="7">
    <source>
        <dbReference type="ARBA" id="ARBA00023209"/>
    </source>
</evidence>
<accession>A0A316V7I2</accession>
<evidence type="ECO:0000256" key="4">
    <source>
        <dbReference type="ARBA" id="ARBA00022679"/>
    </source>
</evidence>
<dbReference type="InterPro" id="IPR016270">
    <property type="entry name" value="PGS1"/>
</dbReference>
<reference evidence="13 14" key="1">
    <citation type="journal article" date="2018" name="Mol. Biol. Evol.">
        <title>Broad Genomic Sampling Reveals a Smut Pathogenic Ancestry of the Fungal Clade Ustilaginomycotina.</title>
        <authorList>
            <person name="Kijpornyongpan T."/>
            <person name="Mondo S.J."/>
            <person name="Barry K."/>
            <person name="Sandor L."/>
            <person name="Lee J."/>
            <person name="Lipzen A."/>
            <person name="Pangilinan J."/>
            <person name="LaButti K."/>
            <person name="Hainaut M."/>
            <person name="Henrissat B."/>
            <person name="Grigoriev I.V."/>
            <person name="Spatafora J.W."/>
            <person name="Aime M.C."/>
        </authorList>
    </citation>
    <scope>NUCLEOTIDE SEQUENCE [LARGE SCALE GENOMIC DNA]</scope>
    <source>
        <strain evidence="13 14">MCA 3882</strain>
    </source>
</reference>
<dbReference type="GO" id="GO:0008444">
    <property type="term" value="F:CDP-diacylglycerol-glycerol-3-phosphate 3-phosphatidyltransferase activity"/>
    <property type="evidence" value="ECO:0007669"/>
    <property type="project" value="UniProtKB-EC"/>
</dbReference>
<feature type="domain" description="PLD phosphodiesterase" evidence="12">
    <location>
        <begin position="436"/>
        <end position="469"/>
    </location>
</feature>